<dbReference type="EMBL" id="QGGG01000006">
    <property type="protein sequence ID" value="PWJ84158.1"/>
    <property type="molecule type" value="Genomic_DNA"/>
</dbReference>
<evidence type="ECO:0000256" key="3">
    <source>
        <dbReference type="ARBA" id="ARBA00023136"/>
    </source>
</evidence>
<keyword evidence="4" id="KW-0732">Signal</keyword>
<evidence type="ECO:0000256" key="4">
    <source>
        <dbReference type="SAM" id="SignalP"/>
    </source>
</evidence>
<dbReference type="STRING" id="1192868.GCA_000304395_03213"/>
<keyword evidence="2" id="KW-1134">Transmembrane beta strand</keyword>
<accession>A0A316C3G0</accession>
<name>A0A316C3G0_PSESE</name>
<evidence type="ECO:0000259" key="5">
    <source>
        <dbReference type="Pfam" id="PF01103"/>
    </source>
</evidence>
<evidence type="ECO:0000313" key="8">
    <source>
        <dbReference type="Proteomes" id="UP000245396"/>
    </source>
</evidence>
<dbReference type="PANTHER" id="PTHR12815:SF42">
    <property type="entry name" value="BACTERIAL SURFACE ANTIGEN (D15) DOMAIN-CONTAINING PROTEIN"/>
    <property type="match status" value="1"/>
</dbReference>
<dbReference type="AlphaFoldDB" id="A0A316C3G0"/>
<evidence type="ECO:0000256" key="2">
    <source>
        <dbReference type="ARBA" id="ARBA00022452"/>
    </source>
</evidence>
<evidence type="ECO:0000256" key="1">
    <source>
        <dbReference type="ARBA" id="ARBA00004370"/>
    </source>
</evidence>
<keyword evidence="2" id="KW-0812">Transmembrane</keyword>
<dbReference type="InterPro" id="IPR000184">
    <property type="entry name" value="Bac_surfAg_D15"/>
</dbReference>
<comment type="subcellular location">
    <subcellularLocation>
        <location evidence="1">Membrane</location>
    </subcellularLocation>
</comment>
<dbReference type="PANTHER" id="PTHR12815">
    <property type="entry name" value="SORTING AND ASSEMBLY MACHINERY SAMM50 PROTEIN FAMILY MEMBER"/>
    <property type="match status" value="1"/>
</dbReference>
<feature type="domain" description="Bacterial surface antigen (D15)" evidence="5">
    <location>
        <begin position="339"/>
        <end position="640"/>
    </location>
</feature>
<organism evidence="7 8">
    <name type="scientific">Pseudaminobacter salicylatoxidans</name>
    <dbReference type="NCBI Taxonomy" id="93369"/>
    <lineage>
        <taxon>Bacteria</taxon>
        <taxon>Pseudomonadati</taxon>
        <taxon>Pseudomonadota</taxon>
        <taxon>Alphaproteobacteria</taxon>
        <taxon>Hyphomicrobiales</taxon>
        <taxon>Phyllobacteriaceae</taxon>
        <taxon>Pseudaminobacter</taxon>
    </lineage>
</organism>
<dbReference type="Pfam" id="PF01103">
    <property type="entry name" value="Omp85"/>
    <property type="match status" value="1"/>
</dbReference>
<proteinExistence type="predicted"/>
<dbReference type="GO" id="GO:0019867">
    <property type="term" value="C:outer membrane"/>
    <property type="evidence" value="ECO:0007669"/>
    <property type="project" value="InterPro"/>
</dbReference>
<evidence type="ECO:0000313" key="7">
    <source>
        <dbReference type="EMBL" id="PWJ84158.1"/>
    </source>
</evidence>
<keyword evidence="8" id="KW-1185">Reference proteome</keyword>
<protein>
    <submittedName>
        <fullName evidence="7">Autotransporter secretion outer membrane protein TamA</fullName>
    </submittedName>
</protein>
<sequence length="640" mass="68582">MRVPTTSTALCLLVGLGLVAGPVAPAAAFELFGIHLFGKKKDDSAEDVIGEPQRYTVDFSVSGDNDDVESRLKGASTLWADREKAASGAAGLLAKARGDYRRLLGALYTEGRYGGSISILVGGREAADLPPDTELADPVAVQVVVNPGPIFLFGETSIVHRAPPPADKTDKVKLPEDEGFLPGEVARSGVVLAAERLSVEAWRQQGYAKAQVASRDVVAEHDTNRLNATLTMDPGRKAYFAPVDVQGTERIDPKFLAWMTGIQPGQEYDPDDLARASKRLARLDVFRAMRFQEGDEIGQDGSLPISLIVQERLPRRFGIGGSYSTIDGAGLEAYWMHRNLFGRAERLRLEAKVSGLVNSFKPDELTYRLGATFIKPGVYTPDTNFVSSVIGEREVLDAYTRTGVIADAGFTHIFSDELSGRVSLTGGAARFDDDVFGKRNFVNVGLLGGIIYDSRDNKTDATEGYYAEATLEPFYEFNYGNAAGRATVEGRAYYGFGEEKRVVAAGRLKVGTLVGPSIAEIAPDKLFFAGGGGSVRGYGYRNIGVPVGDGRIVGGRSLIEGSAELRTRVTDSIGLVGFVDAGYVGIDSVPKFREDLRVGVGGGLRYITGLGPIRLDAAVPLNRHSGDPSIGFYVGIGQAF</sequence>
<feature type="chain" id="PRO_5016259257" evidence="4">
    <location>
        <begin position="27"/>
        <end position="640"/>
    </location>
</feature>
<reference evidence="7 8" key="1">
    <citation type="submission" date="2018-05" db="EMBL/GenBank/DDBJ databases">
        <title>Genomic Encyclopedia of Type Strains, Phase IV (KMG-IV): sequencing the most valuable type-strain genomes for metagenomic binning, comparative biology and taxonomic classification.</title>
        <authorList>
            <person name="Goeker M."/>
        </authorList>
    </citation>
    <scope>NUCLEOTIDE SEQUENCE [LARGE SCALE GENOMIC DNA]</scope>
    <source>
        <strain evidence="7 8">DSM 6986</strain>
    </source>
</reference>
<evidence type="ECO:0000259" key="6">
    <source>
        <dbReference type="Pfam" id="PF07244"/>
    </source>
</evidence>
<keyword evidence="3" id="KW-0472">Membrane</keyword>
<dbReference type="Gene3D" id="2.40.160.50">
    <property type="entry name" value="membrane protein fhac: a member of the omp85/tpsb transporter family"/>
    <property type="match status" value="1"/>
</dbReference>
<dbReference type="Proteomes" id="UP000245396">
    <property type="component" value="Unassembled WGS sequence"/>
</dbReference>
<dbReference type="RefSeq" id="WP_425326573.1">
    <property type="nucleotide sequence ID" value="NZ_QGGG01000006.1"/>
</dbReference>
<dbReference type="InterPro" id="IPR039910">
    <property type="entry name" value="D15-like"/>
</dbReference>
<dbReference type="Pfam" id="PF07244">
    <property type="entry name" value="POTRA"/>
    <property type="match status" value="1"/>
</dbReference>
<dbReference type="Gene3D" id="3.10.20.310">
    <property type="entry name" value="membrane protein fhac"/>
    <property type="match status" value="1"/>
</dbReference>
<feature type="domain" description="POTRA" evidence="6">
    <location>
        <begin position="239"/>
        <end position="288"/>
    </location>
</feature>
<feature type="signal peptide" evidence="4">
    <location>
        <begin position="1"/>
        <end position="26"/>
    </location>
</feature>
<comment type="caution">
    <text evidence="7">The sequence shown here is derived from an EMBL/GenBank/DDBJ whole genome shotgun (WGS) entry which is preliminary data.</text>
</comment>
<dbReference type="InterPro" id="IPR010827">
    <property type="entry name" value="BamA/TamA_POTRA"/>
</dbReference>
<gene>
    <name evidence="7" type="ORF">C7441_10672</name>
</gene>